<dbReference type="InterPro" id="IPR013216">
    <property type="entry name" value="Methyltransf_11"/>
</dbReference>
<dbReference type="Pfam" id="PF08241">
    <property type="entry name" value="Methyltransf_11"/>
    <property type="match status" value="1"/>
</dbReference>
<keyword evidence="2" id="KW-0489">Methyltransferase</keyword>
<dbReference type="CDD" id="cd02440">
    <property type="entry name" value="AdoMet_MTases"/>
    <property type="match status" value="1"/>
</dbReference>
<feature type="domain" description="Methyltransferase type 11" evidence="1">
    <location>
        <begin position="44"/>
        <end position="134"/>
    </location>
</feature>
<dbReference type="PANTHER" id="PTHR43591">
    <property type="entry name" value="METHYLTRANSFERASE"/>
    <property type="match status" value="1"/>
</dbReference>
<keyword evidence="2" id="KW-0808">Transferase</keyword>
<dbReference type="Proteomes" id="UP000308121">
    <property type="component" value="Unassembled WGS sequence"/>
</dbReference>
<proteinExistence type="predicted"/>
<dbReference type="EMBL" id="SZYE01000203">
    <property type="protein sequence ID" value="TKR22329.1"/>
    <property type="molecule type" value="Genomic_DNA"/>
</dbReference>
<dbReference type="Gene3D" id="3.40.50.150">
    <property type="entry name" value="Vaccinia Virus protein VP39"/>
    <property type="match status" value="1"/>
</dbReference>
<evidence type="ECO:0000259" key="1">
    <source>
        <dbReference type="Pfam" id="PF08241"/>
    </source>
</evidence>
<gene>
    <name evidence="2" type="ORF">FA014_17000</name>
</gene>
<sequence>MGDVHDDPWTALAGDWAASWGGVARPARAALLDATGAGPGTRLLDVGCGTGELLAEAAARGVTAAGADVAPGMVARARRAAPAADVRVADAEDLPWPDGAFGVVAAVNVLHLADDPAAAVAEASRVLAPGGLLAVGGWAERDRCELDVVDAALAADDGEEPGPEEPLRREGPVRALLAGAGLVVEHVALVDTPWTAPDEPALVRGLLLGEDAAGIAERGPVVVAAAERFRRSDGSYRFRNAFRLVVARRPA</sequence>
<organism evidence="2 3">
    <name type="scientific">Cellulomonas hominis</name>
    <dbReference type="NCBI Taxonomy" id="156981"/>
    <lineage>
        <taxon>Bacteria</taxon>
        <taxon>Bacillati</taxon>
        <taxon>Actinomycetota</taxon>
        <taxon>Actinomycetes</taxon>
        <taxon>Micrococcales</taxon>
        <taxon>Cellulomonadaceae</taxon>
        <taxon>Cellulomonas</taxon>
    </lineage>
</organism>
<dbReference type="InterPro" id="IPR029063">
    <property type="entry name" value="SAM-dependent_MTases_sf"/>
</dbReference>
<reference evidence="2 3" key="1">
    <citation type="submission" date="2019-05" db="EMBL/GenBank/DDBJ databases">
        <title>Genome sequence of Cellulomonas hominis strain CS1.</title>
        <authorList>
            <person name="Belmont J."/>
            <person name="Maclea K.S."/>
        </authorList>
    </citation>
    <scope>NUCLEOTIDE SEQUENCE [LARGE SCALE GENOMIC DNA]</scope>
    <source>
        <strain evidence="2 3">CS1</strain>
    </source>
</reference>
<dbReference type="GO" id="GO:0008757">
    <property type="term" value="F:S-adenosylmethionine-dependent methyltransferase activity"/>
    <property type="evidence" value="ECO:0007669"/>
    <property type="project" value="InterPro"/>
</dbReference>
<dbReference type="GO" id="GO:0032259">
    <property type="term" value="P:methylation"/>
    <property type="evidence" value="ECO:0007669"/>
    <property type="project" value="UniProtKB-KW"/>
</dbReference>
<dbReference type="PANTHER" id="PTHR43591:SF24">
    <property type="entry name" value="2-METHOXY-6-POLYPRENYL-1,4-BENZOQUINOL METHYLASE, MITOCHONDRIAL"/>
    <property type="match status" value="1"/>
</dbReference>
<protein>
    <submittedName>
        <fullName evidence="2">Class I SAM-dependent methyltransferase</fullName>
    </submittedName>
</protein>
<name>A0A7Z8JWL8_9CELL</name>
<accession>A0A7Z8JWL8</accession>
<evidence type="ECO:0000313" key="2">
    <source>
        <dbReference type="EMBL" id="TKR22329.1"/>
    </source>
</evidence>
<dbReference type="OrthoDB" id="9795634at2"/>
<dbReference type="SUPFAM" id="SSF53335">
    <property type="entry name" value="S-adenosyl-L-methionine-dependent methyltransferases"/>
    <property type="match status" value="1"/>
</dbReference>
<dbReference type="AlphaFoldDB" id="A0A7Z8JWL8"/>
<evidence type="ECO:0000313" key="3">
    <source>
        <dbReference type="Proteomes" id="UP000308121"/>
    </source>
</evidence>
<comment type="caution">
    <text evidence="2">The sequence shown here is derived from an EMBL/GenBank/DDBJ whole genome shotgun (WGS) entry which is preliminary data.</text>
</comment>